<proteinExistence type="predicted"/>
<feature type="region of interest" description="Disordered" evidence="1">
    <location>
        <begin position="1"/>
        <end position="22"/>
    </location>
</feature>
<name>A0ABD3VNR7_SINWO</name>
<dbReference type="EMBL" id="JBJQND010000010">
    <property type="protein sequence ID" value="KAL3862996.1"/>
    <property type="molecule type" value="Genomic_DNA"/>
</dbReference>
<keyword evidence="3" id="KW-1185">Reference proteome</keyword>
<comment type="caution">
    <text evidence="2">The sequence shown here is derived from an EMBL/GenBank/DDBJ whole genome shotgun (WGS) entry which is preliminary data.</text>
</comment>
<dbReference type="AlphaFoldDB" id="A0ABD3VNR7"/>
<dbReference type="Proteomes" id="UP001634394">
    <property type="component" value="Unassembled WGS sequence"/>
</dbReference>
<protein>
    <submittedName>
        <fullName evidence="2">Uncharacterized protein</fullName>
    </submittedName>
</protein>
<sequence length="633" mass="71237">MVQWLLEPESHKERSIASPMPSSLGTLNKRIESYAEHFTRSPAKDNHLVQDWLDRYVCPQTSTEPKIVQHNKACSNVKYTAVCPICIHPVPRLMEHLTRKCMSESKGYTQLERKEAVAEVHNRHIKSHIAVVKTSELLKAYEESSKVQYIRYIINMLENVGIVTVRDHVFCDTIPLSTVSATIARLPSTASSEPSLADVHNTSFDIDLDTTWMEHDPITSTPSKPVAPQPANPQIEVTTPTSRAIFNPPKVEPSTPAAIVMPSETPFTPVESKSTPATPSITPSAPLDYLSVQAAASTANCTDTSPIPSRHLHPIVILEKMSVKRKLEDVTDITTPAKKARSISASSDSTICVTGVRYTNKTNLIMSRLGFYGKFELYEARILRDYDTHLKNTIAMSGTLYRNQQVANVNRILYKLHPEFCNPDALAQTEAIKNYFDSLPSILTDSTKINYIKSLYIFLSYCSQTTNVRLQYPKLIESMSFIKDCLASIRAGCSKRTTRKMAEKRAAHFRGEEKTFPIIDILKSVNVMRKEYIDLLHTKSISHLKLKSLNMYFVAVITLKNAQRPSVFSNMQLHEFEKPIRTVTPTGVRMNVGVVEHKTASTQLATVSFTESEYDEIAKYIRKIRPHLTPVPQ</sequence>
<evidence type="ECO:0000256" key="1">
    <source>
        <dbReference type="SAM" id="MobiDB-lite"/>
    </source>
</evidence>
<gene>
    <name evidence="2" type="ORF">ACJMK2_004778</name>
</gene>
<dbReference type="PANTHER" id="PTHR47306:SF2">
    <property type="entry name" value="CORE-BINDING (CB) DOMAIN-CONTAINING PROTEIN"/>
    <property type="match status" value="1"/>
</dbReference>
<accession>A0ABD3VNR7</accession>
<reference evidence="2 3" key="1">
    <citation type="submission" date="2024-11" db="EMBL/GenBank/DDBJ databases">
        <title>Chromosome-level genome assembly of the freshwater bivalve Anodonta woodiana.</title>
        <authorList>
            <person name="Chen X."/>
        </authorList>
    </citation>
    <scope>NUCLEOTIDE SEQUENCE [LARGE SCALE GENOMIC DNA]</scope>
    <source>
        <strain evidence="2">MN2024</strain>
        <tissue evidence="2">Gills</tissue>
    </source>
</reference>
<evidence type="ECO:0000313" key="3">
    <source>
        <dbReference type="Proteomes" id="UP001634394"/>
    </source>
</evidence>
<dbReference type="PANTHER" id="PTHR47306">
    <property type="entry name" value="SI:CH211-178J18.4-RELATED"/>
    <property type="match status" value="1"/>
</dbReference>
<evidence type="ECO:0000313" key="2">
    <source>
        <dbReference type="EMBL" id="KAL3862996.1"/>
    </source>
</evidence>
<organism evidence="2 3">
    <name type="scientific">Sinanodonta woodiana</name>
    <name type="common">Chinese pond mussel</name>
    <name type="synonym">Anodonta woodiana</name>
    <dbReference type="NCBI Taxonomy" id="1069815"/>
    <lineage>
        <taxon>Eukaryota</taxon>
        <taxon>Metazoa</taxon>
        <taxon>Spiralia</taxon>
        <taxon>Lophotrochozoa</taxon>
        <taxon>Mollusca</taxon>
        <taxon>Bivalvia</taxon>
        <taxon>Autobranchia</taxon>
        <taxon>Heteroconchia</taxon>
        <taxon>Palaeoheterodonta</taxon>
        <taxon>Unionida</taxon>
        <taxon>Unionoidea</taxon>
        <taxon>Unionidae</taxon>
        <taxon>Unioninae</taxon>
        <taxon>Sinanodonta</taxon>
    </lineage>
</organism>